<keyword evidence="5 7" id="KW-1133">Transmembrane helix</keyword>
<comment type="similarity">
    <text evidence="2">Belongs to the chromate ion transporter (CHR) (TC 2.A.51) family.</text>
</comment>
<keyword evidence="4 7" id="KW-0812">Transmembrane</keyword>
<feature type="transmembrane region" description="Helical" evidence="7">
    <location>
        <begin position="72"/>
        <end position="97"/>
    </location>
</feature>
<sequence>MNYIILFFEFFKIGLFSVGGGLATIPFLQDLARKYDWLTLNDLADYIAISESTPGPIGINTATFVGYNSGGIFGGIIAVLGIVTPSIIIITTIAHYFQRFNEKPFIQSGFYALRPAVVGLIGAATYEVAKVSLFYLERLTETQTLVSVFNFKAIILFLIIIYLMKRFKKHPVVYLALGAAVGIIFKF</sequence>
<feature type="transmembrane region" description="Helical" evidence="7">
    <location>
        <begin position="109"/>
        <end position="126"/>
    </location>
</feature>
<dbReference type="AlphaFoldDB" id="A0A2K1P606"/>
<feature type="transmembrane region" description="Helical" evidence="7">
    <location>
        <begin position="7"/>
        <end position="28"/>
    </location>
</feature>
<evidence type="ECO:0000313" key="8">
    <source>
        <dbReference type="EMBL" id="PNR98220.1"/>
    </source>
</evidence>
<evidence type="ECO:0000256" key="5">
    <source>
        <dbReference type="ARBA" id="ARBA00022989"/>
    </source>
</evidence>
<evidence type="ECO:0000256" key="6">
    <source>
        <dbReference type="ARBA" id="ARBA00023136"/>
    </source>
</evidence>
<evidence type="ECO:0000256" key="1">
    <source>
        <dbReference type="ARBA" id="ARBA00004651"/>
    </source>
</evidence>
<name>A0A2K1P606_9BACT</name>
<evidence type="ECO:0000256" key="2">
    <source>
        <dbReference type="ARBA" id="ARBA00005262"/>
    </source>
</evidence>
<accession>A0A2K1P606</accession>
<dbReference type="PANTHER" id="PTHR43663">
    <property type="entry name" value="CHROMATE TRANSPORT PROTEIN-RELATED"/>
    <property type="match status" value="1"/>
</dbReference>
<reference evidence="8 9" key="1">
    <citation type="submission" date="2013-12" db="EMBL/GenBank/DDBJ databases">
        <title>Comparative genomics of Petrotoga isolates.</title>
        <authorList>
            <person name="Nesbo C.L."/>
            <person name="Charchuk R."/>
            <person name="Chow K."/>
        </authorList>
    </citation>
    <scope>NUCLEOTIDE SEQUENCE [LARGE SCALE GENOMIC DNA]</scope>
    <source>
        <strain evidence="8 9">DSM 14811</strain>
    </source>
</reference>
<keyword evidence="3" id="KW-1003">Cell membrane</keyword>
<keyword evidence="9" id="KW-1185">Reference proteome</keyword>
<dbReference type="GO" id="GO:0005886">
    <property type="term" value="C:plasma membrane"/>
    <property type="evidence" value="ECO:0007669"/>
    <property type="project" value="UniProtKB-SubCell"/>
</dbReference>
<protein>
    <submittedName>
        <fullName evidence="8">Chromate transporter</fullName>
    </submittedName>
</protein>
<evidence type="ECO:0000313" key="9">
    <source>
        <dbReference type="Proteomes" id="UP000236604"/>
    </source>
</evidence>
<gene>
    <name evidence="8" type="ORF">X927_08650</name>
</gene>
<comment type="caution">
    <text evidence="8">The sequence shown here is derived from an EMBL/GenBank/DDBJ whole genome shotgun (WGS) entry which is preliminary data.</text>
</comment>
<organism evidence="8 9">
    <name type="scientific">Petrotoga mexicana DSM 14811</name>
    <dbReference type="NCBI Taxonomy" id="1122954"/>
    <lineage>
        <taxon>Bacteria</taxon>
        <taxon>Thermotogati</taxon>
        <taxon>Thermotogota</taxon>
        <taxon>Thermotogae</taxon>
        <taxon>Petrotogales</taxon>
        <taxon>Petrotogaceae</taxon>
        <taxon>Petrotoga</taxon>
    </lineage>
</organism>
<dbReference type="PANTHER" id="PTHR43663:SF1">
    <property type="entry name" value="CHROMATE TRANSPORTER"/>
    <property type="match status" value="1"/>
</dbReference>
<dbReference type="InterPro" id="IPR052518">
    <property type="entry name" value="CHR_Transporter"/>
</dbReference>
<dbReference type="EMBL" id="AZRN01000034">
    <property type="protein sequence ID" value="PNR98220.1"/>
    <property type="molecule type" value="Genomic_DNA"/>
</dbReference>
<comment type="subcellular location">
    <subcellularLocation>
        <location evidence="1">Cell membrane</location>
        <topology evidence="1">Multi-pass membrane protein</topology>
    </subcellularLocation>
</comment>
<feature type="transmembrane region" description="Helical" evidence="7">
    <location>
        <begin position="146"/>
        <end position="164"/>
    </location>
</feature>
<dbReference type="Pfam" id="PF02417">
    <property type="entry name" value="Chromate_transp"/>
    <property type="match status" value="1"/>
</dbReference>
<evidence type="ECO:0000256" key="7">
    <source>
        <dbReference type="SAM" id="Phobius"/>
    </source>
</evidence>
<dbReference type="RefSeq" id="WP_103065557.1">
    <property type="nucleotide sequence ID" value="NZ_AZRN01000034.1"/>
</dbReference>
<dbReference type="Proteomes" id="UP000236604">
    <property type="component" value="Unassembled WGS sequence"/>
</dbReference>
<keyword evidence="6 7" id="KW-0472">Membrane</keyword>
<evidence type="ECO:0000256" key="4">
    <source>
        <dbReference type="ARBA" id="ARBA00022692"/>
    </source>
</evidence>
<dbReference type="GO" id="GO:0015109">
    <property type="term" value="F:chromate transmembrane transporter activity"/>
    <property type="evidence" value="ECO:0007669"/>
    <property type="project" value="InterPro"/>
</dbReference>
<dbReference type="InterPro" id="IPR003370">
    <property type="entry name" value="Chromate_transpt"/>
</dbReference>
<evidence type="ECO:0000256" key="3">
    <source>
        <dbReference type="ARBA" id="ARBA00022475"/>
    </source>
</evidence>
<proteinExistence type="inferred from homology"/>